<evidence type="ECO:0000256" key="4">
    <source>
        <dbReference type="ARBA" id="ARBA00022723"/>
    </source>
</evidence>
<organism evidence="10">
    <name type="scientific">hydrothermal vent metagenome</name>
    <dbReference type="NCBI Taxonomy" id="652676"/>
    <lineage>
        <taxon>unclassified sequences</taxon>
        <taxon>metagenomes</taxon>
        <taxon>ecological metagenomes</taxon>
    </lineage>
</organism>
<evidence type="ECO:0000256" key="5">
    <source>
        <dbReference type="ARBA" id="ARBA00022801"/>
    </source>
</evidence>
<dbReference type="SUPFAM" id="SSF64438">
    <property type="entry name" value="CNF1/YfiH-like putative cysteine hydrolases"/>
    <property type="match status" value="1"/>
</dbReference>
<dbReference type="GO" id="GO:0016787">
    <property type="term" value="F:hydrolase activity"/>
    <property type="evidence" value="ECO:0007669"/>
    <property type="project" value="UniProtKB-KW"/>
</dbReference>
<evidence type="ECO:0000256" key="3">
    <source>
        <dbReference type="ARBA" id="ARBA00022679"/>
    </source>
</evidence>
<keyword evidence="5" id="KW-0378">Hydrolase</keyword>
<sequence>MTDKITKKDGIAFVTSPLLGETTHAFLGRGGGVSPAPYSSLNTGLHVGDAPDNAAENRRRIRECFGIKERDLVIVTQVHGTEVIGIEKKTPPETTEADAIITARANVAIAVQTADCVPMLFFDPDKKIIGAAHAGWRGTLENIAGKTIAAMTAGYDSDPAKVRAAIGPSIGPCCYEVSAGLISRFNDTLTHTGAAPGERRLDLPGVNKVQLEEAGLACSNIDRSEICTACRSDLFFSHRLEADKARGINTGRQLSFIMNRAFNKKR</sequence>
<name>A0A3B0UVN4_9ZZZZ</name>
<accession>A0A3B0UVN4</accession>
<keyword evidence="4" id="KW-0479">Metal-binding</keyword>
<dbReference type="EMBL" id="UOEZ01000020">
    <property type="protein sequence ID" value="VAW35158.1"/>
    <property type="molecule type" value="Genomic_DNA"/>
</dbReference>
<dbReference type="PANTHER" id="PTHR30616">
    <property type="entry name" value="UNCHARACTERIZED PROTEIN YFIH"/>
    <property type="match status" value="1"/>
</dbReference>
<comment type="catalytic activity">
    <reaction evidence="1">
        <text>inosine + phosphate = alpha-D-ribose 1-phosphate + hypoxanthine</text>
        <dbReference type="Rhea" id="RHEA:27646"/>
        <dbReference type="ChEBI" id="CHEBI:17368"/>
        <dbReference type="ChEBI" id="CHEBI:17596"/>
        <dbReference type="ChEBI" id="CHEBI:43474"/>
        <dbReference type="ChEBI" id="CHEBI:57720"/>
        <dbReference type="EC" id="2.4.2.1"/>
    </reaction>
    <physiologicalReaction direction="left-to-right" evidence="1">
        <dbReference type="Rhea" id="RHEA:27647"/>
    </physiologicalReaction>
</comment>
<dbReference type="AlphaFoldDB" id="A0A3B0UVN4"/>
<evidence type="ECO:0000256" key="8">
    <source>
        <dbReference type="ARBA" id="ARBA00048968"/>
    </source>
</evidence>
<dbReference type="GO" id="GO:0017061">
    <property type="term" value="F:S-methyl-5-thioadenosine phosphorylase activity"/>
    <property type="evidence" value="ECO:0007669"/>
    <property type="project" value="UniProtKB-EC"/>
</dbReference>
<dbReference type="InterPro" id="IPR003730">
    <property type="entry name" value="Cu_polyphenol_OxRdtase"/>
</dbReference>
<comment type="catalytic activity">
    <reaction evidence="9">
        <text>S-methyl-5'-thioadenosine + phosphate = 5-(methylsulfanyl)-alpha-D-ribose 1-phosphate + adenine</text>
        <dbReference type="Rhea" id="RHEA:11852"/>
        <dbReference type="ChEBI" id="CHEBI:16708"/>
        <dbReference type="ChEBI" id="CHEBI:17509"/>
        <dbReference type="ChEBI" id="CHEBI:43474"/>
        <dbReference type="ChEBI" id="CHEBI:58533"/>
        <dbReference type="EC" id="2.4.2.28"/>
    </reaction>
    <physiologicalReaction direction="left-to-right" evidence="9">
        <dbReference type="Rhea" id="RHEA:11853"/>
    </physiologicalReaction>
</comment>
<proteinExistence type="inferred from homology"/>
<evidence type="ECO:0000256" key="6">
    <source>
        <dbReference type="ARBA" id="ARBA00022833"/>
    </source>
</evidence>
<keyword evidence="6" id="KW-0862">Zinc</keyword>
<dbReference type="Gene3D" id="3.60.140.10">
    <property type="entry name" value="CNF1/YfiH-like putative cysteine hydrolases"/>
    <property type="match status" value="1"/>
</dbReference>
<reference evidence="10" key="1">
    <citation type="submission" date="2018-06" db="EMBL/GenBank/DDBJ databases">
        <authorList>
            <person name="Zhirakovskaya E."/>
        </authorList>
    </citation>
    <scope>NUCLEOTIDE SEQUENCE</scope>
</reference>
<evidence type="ECO:0000256" key="9">
    <source>
        <dbReference type="ARBA" id="ARBA00049893"/>
    </source>
</evidence>
<comment type="similarity">
    <text evidence="2">Belongs to the purine nucleoside phosphorylase YfiH/LACC1 family.</text>
</comment>
<protein>
    <submittedName>
        <fullName evidence="10">FIG00003370: Multicopper polyphenol oxidase</fullName>
    </submittedName>
</protein>
<evidence type="ECO:0000256" key="1">
    <source>
        <dbReference type="ARBA" id="ARBA00000553"/>
    </source>
</evidence>
<evidence type="ECO:0000256" key="2">
    <source>
        <dbReference type="ARBA" id="ARBA00007353"/>
    </source>
</evidence>
<dbReference type="InterPro" id="IPR038371">
    <property type="entry name" value="Cu_polyphenol_OxRdtase_sf"/>
</dbReference>
<keyword evidence="3" id="KW-0808">Transferase</keyword>
<evidence type="ECO:0000256" key="7">
    <source>
        <dbReference type="ARBA" id="ARBA00047989"/>
    </source>
</evidence>
<dbReference type="GO" id="GO:0005507">
    <property type="term" value="F:copper ion binding"/>
    <property type="evidence" value="ECO:0007669"/>
    <property type="project" value="TreeGrafter"/>
</dbReference>
<dbReference type="InterPro" id="IPR011324">
    <property type="entry name" value="Cytotoxic_necrot_fac-like_cat"/>
</dbReference>
<dbReference type="CDD" id="cd16833">
    <property type="entry name" value="YfiH"/>
    <property type="match status" value="1"/>
</dbReference>
<evidence type="ECO:0000313" key="10">
    <source>
        <dbReference type="EMBL" id="VAW35158.1"/>
    </source>
</evidence>
<dbReference type="PANTHER" id="PTHR30616:SF2">
    <property type="entry name" value="PURINE NUCLEOSIDE PHOSPHORYLASE LACC1"/>
    <property type="match status" value="1"/>
</dbReference>
<gene>
    <name evidence="10" type="ORF">MNBD_DELTA02-90</name>
</gene>
<comment type="catalytic activity">
    <reaction evidence="8">
        <text>adenosine + phosphate = alpha-D-ribose 1-phosphate + adenine</text>
        <dbReference type="Rhea" id="RHEA:27642"/>
        <dbReference type="ChEBI" id="CHEBI:16335"/>
        <dbReference type="ChEBI" id="CHEBI:16708"/>
        <dbReference type="ChEBI" id="CHEBI:43474"/>
        <dbReference type="ChEBI" id="CHEBI:57720"/>
        <dbReference type="EC" id="2.4.2.1"/>
    </reaction>
    <physiologicalReaction direction="left-to-right" evidence="8">
        <dbReference type="Rhea" id="RHEA:27643"/>
    </physiologicalReaction>
</comment>
<dbReference type="Pfam" id="PF02578">
    <property type="entry name" value="Cu-oxidase_4"/>
    <property type="match status" value="1"/>
</dbReference>
<dbReference type="NCBIfam" id="TIGR00726">
    <property type="entry name" value="peptidoglycan editing factor PgeF"/>
    <property type="match status" value="1"/>
</dbReference>
<comment type="catalytic activity">
    <reaction evidence="7">
        <text>adenosine + H2O + H(+) = inosine + NH4(+)</text>
        <dbReference type="Rhea" id="RHEA:24408"/>
        <dbReference type="ChEBI" id="CHEBI:15377"/>
        <dbReference type="ChEBI" id="CHEBI:15378"/>
        <dbReference type="ChEBI" id="CHEBI:16335"/>
        <dbReference type="ChEBI" id="CHEBI:17596"/>
        <dbReference type="ChEBI" id="CHEBI:28938"/>
        <dbReference type="EC" id="3.5.4.4"/>
    </reaction>
    <physiologicalReaction direction="left-to-right" evidence="7">
        <dbReference type="Rhea" id="RHEA:24409"/>
    </physiologicalReaction>
</comment>